<protein>
    <recommendedName>
        <fullName evidence="4">MarR family transcriptional regulator</fullName>
    </recommendedName>
</protein>
<keyword evidence="1" id="KW-1133">Transmembrane helix</keyword>
<keyword evidence="1" id="KW-0812">Transmembrane</keyword>
<evidence type="ECO:0000313" key="2">
    <source>
        <dbReference type="EMBL" id="WWM69400.1"/>
    </source>
</evidence>
<keyword evidence="1" id="KW-0472">Membrane</keyword>
<evidence type="ECO:0000256" key="1">
    <source>
        <dbReference type="SAM" id="Phobius"/>
    </source>
</evidence>
<proteinExistence type="predicted"/>
<evidence type="ECO:0008006" key="4">
    <source>
        <dbReference type="Google" id="ProtNLM"/>
    </source>
</evidence>
<keyword evidence="3" id="KW-1185">Reference proteome</keyword>
<evidence type="ECO:0000313" key="3">
    <source>
        <dbReference type="Proteomes" id="UP001382935"/>
    </source>
</evidence>
<accession>A0ABZ2FXI0</accession>
<dbReference type="EMBL" id="CP145607">
    <property type="protein sequence ID" value="WWM69400.1"/>
    <property type="molecule type" value="Genomic_DNA"/>
</dbReference>
<name>A0ABZ2FXI0_9SPHN</name>
<feature type="transmembrane region" description="Helical" evidence="1">
    <location>
        <begin position="88"/>
        <end position="108"/>
    </location>
</feature>
<gene>
    <name evidence="2" type="ORF">V6R86_01465</name>
</gene>
<dbReference type="RefSeq" id="WP_338501409.1">
    <property type="nucleotide sequence ID" value="NZ_CP145607.1"/>
</dbReference>
<sequence length="109" mass="11281">MANPAINAALIAVAAQQQALTDQHILTPLKKAGATSARTATTLDVSAKGADKLLAGLVKRGHVRATGDGRYWLDEAAIKRSQAAGLRIALIIIAFLLSVTVSLAALLAR</sequence>
<dbReference type="Proteomes" id="UP001382935">
    <property type="component" value="Chromosome"/>
</dbReference>
<reference evidence="2 3" key="1">
    <citation type="submission" date="2024-02" db="EMBL/GenBank/DDBJ databases">
        <title>Full genome sequence of Sphingomonas kaistensis.</title>
        <authorList>
            <person name="Poletto B.L."/>
            <person name="Silva G."/>
            <person name="Galante D."/>
            <person name="Campos K.R."/>
            <person name="Santos M.B.N."/>
            <person name="Sacchi C.T."/>
        </authorList>
    </citation>
    <scope>NUCLEOTIDE SEQUENCE [LARGE SCALE GENOMIC DNA]</scope>
    <source>
        <strain evidence="2 3">MA4R</strain>
    </source>
</reference>
<organism evidence="2 3">
    <name type="scientific">Sphingomonas kaistensis</name>
    <dbReference type="NCBI Taxonomy" id="298708"/>
    <lineage>
        <taxon>Bacteria</taxon>
        <taxon>Pseudomonadati</taxon>
        <taxon>Pseudomonadota</taxon>
        <taxon>Alphaproteobacteria</taxon>
        <taxon>Sphingomonadales</taxon>
        <taxon>Sphingomonadaceae</taxon>
        <taxon>Sphingomonas</taxon>
    </lineage>
</organism>